<protein>
    <submittedName>
        <fullName evidence="2">Uncharacterized protein</fullName>
    </submittedName>
</protein>
<name>A0A9D6LTD8_9BACT</name>
<evidence type="ECO:0000313" key="2">
    <source>
        <dbReference type="EMBL" id="MBI3627335.1"/>
    </source>
</evidence>
<dbReference type="AlphaFoldDB" id="A0A9D6LTD8"/>
<feature type="region of interest" description="Disordered" evidence="1">
    <location>
        <begin position="211"/>
        <end position="302"/>
    </location>
</feature>
<proteinExistence type="predicted"/>
<reference evidence="2" key="1">
    <citation type="submission" date="2020-07" db="EMBL/GenBank/DDBJ databases">
        <title>Huge and variable diversity of episymbiotic CPR bacteria and DPANN archaea in groundwater ecosystems.</title>
        <authorList>
            <person name="He C.Y."/>
            <person name="Keren R."/>
            <person name="Whittaker M."/>
            <person name="Farag I.F."/>
            <person name="Doudna J."/>
            <person name="Cate J.H.D."/>
            <person name="Banfield J.F."/>
        </authorList>
    </citation>
    <scope>NUCLEOTIDE SEQUENCE</scope>
    <source>
        <strain evidence="2">NC_groundwater_972_Pr1_S-0.2um_49_27</strain>
    </source>
</reference>
<dbReference type="Proteomes" id="UP000808388">
    <property type="component" value="Unassembled WGS sequence"/>
</dbReference>
<organism evidence="2 3">
    <name type="scientific">Candidatus Sungiibacteriota bacterium</name>
    <dbReference type="NCBI Taxonomy" id="2750080"/>
    <lineage>
        <taxon>Bacteria</taxon>
        <taxon>Candidatus Sungiibacteriota</taxon>
    </lineage>
</organism>
<dbReference type="PRINTS" id="PR01217">
    <property type="entry name" value="PRICHEXTENSN"/>
</dbReference>
<gene>
    <name evidence="2" type="ORF">HY220_01110</name>
</gene>
<accession>A0A9D6LTD8</accession>
<feature type="compositionally biased region" description="Polar residues" evidence="1">
    <location>
        <begin position="293"/>
        <end position="302"/>
    </location>
</feature>
<feature type="compositionally biased region" description="Low complexity" evidence="1">
    <location>
        <begin position="244"/>
        <end position="291"/>
    </location>
</feature>
<sequence length="302" mass="31113">MSIDYLIQIVQSKITILKNAKNQAFANGDLQMLNTIDTELLENQNTLSQLNMLLEMQKAAAAANSTTAEVVATAVEAIQNPTQGPSASAVINGYDISAYATDALYEQKIQTIINGMPSFGAVGDIDRYIQNAVAGAPVTGDMVLGATSQYGVDIPLTMAIMELDSRFGTVGIGASTFNPGNIGNTGTTTQAFGSWAEGVSAVAEWLSRHHAGTAPAAPPPVVNAPTPNPTPAPTPSPIPPTNTPTPSVEASTSTPPTDTATSTPPIDTSVPVNSSTSTPADSDTSTSTPISLGRQSRSRNIG</sequence>
<evidence type="ECO:0000313" key="3">
    <source>
        <dbReference type="Proteomes" id="UP000808388"/>
    </source>
</evidence>
<evidence type="ECO:0000256" key="1">
    <source>
        <dbReference type="SAM" id="MobiDB-lite"/>
    </source>
</evidence>
<comment type="caution">
    <text evidence="2">The sequence shown here is derived from an EMBL/GenBank/DDBJ whole genome shotgun (WGS) entry which is preliminary data.</text>
</comment>
<dbReference type="EMBL" id="JACQCQ010000003">
    <property type="protein sequence ID" value="MBI3627335.1"/>
    <property type="molecule type" value="Genomic_DNA"/>
</dbReference>
<feature type="compositionally biased region" description="Pro residues" evidence="1">
    <location>
        <begin position="216"/>
        <end position="243"/>
    </location>
</feature>